<feature type="domain" description="Fibronectin type-III" evidence="3">
    <location>
        <begin position="1022"/>
        <end position="1107"/>
    </location>
</feature>
<evidence type="ECO:0000313" key="5">
    <source>
        <dbReference type="Proteomes" id="UP000831390"/>
    </source>
</evidence>
<keyword evidence="1" id="KW-0677">Repeat</keyword>
<dbReference type="Pfam" id="PF00041">
    <property type="entry name" value="fn3"/>
    <property type="match status" value="5"/>
</dbReference>
<dbReference type="EMBL" id="CP094534">
    <property type="protein sequence ID" value="UOE34929.1"/>
    <property type="molecule type" value="Genomic_DNA"/>
</dbReference>
<dbReference type="InterPro" id="IPR050991">
    <property type="entry name" value="ECM_Regulatory_Proteins"/>
</dbReference>
<dbReference type="RefSeq" id="WP_243516304.1">
    <property type="nucleotide sequence ID" value="NZ_CP094534.1"/>
</dbReference>
<feature type="domain" description="Fibronectin type-III" evidence="3">
    <location>
        <begin position="933"/>
        <end position="1019"/>
    </location>
</feature>
<dbReference type="InterPro" id="IPR036116">
    <property type="entry name" value="FN3_sf"/>
</dbReference>
<feature type="domain" description="Fibronectin type-III" evidence="3">
    <location>
        <begin position="846"/>
        <end position="930"/>
    </location>
</feature>
<accession>A0ABY4B7T6</accession>
<dbReference type="InterPro" id="IPR056600">
    <property type="entry name" value="GBD_T9SS_assoc"/>
</dbReference>
<feature type="domain" description="Fibronectin type-III" evidence="3">
    <location>
        <begin position="758"/>
        <end position="843"/>
    </location>
</feature>
<dbReference type="PANTHER" id="PTHR46708:SF2">
    <property type="entry name" value="FIBRONECTIN TYPE-III DOMAIN-CONTAINING PROTEIN"/>
    <property type="match status" value="1"/>
</dbReference>
<organism evidence="4 5">
    <name type="scientific">Hymenobacter monticola</name>
    <dbReference type="NCBI Taxonomy" id="1705399"/>
    <lineage>
        <taxon>Bacteria</taxon>
        <taxon>Pseudomonadati</taxon>
        <taxon>Bacteroidota</taxon>
        <taxon>Cytophagia</taxon>
        <taxon>Cytophagales</taxon>
        <taxon>Hymenobacteraceae</taxon>
        <taxon>Hymenobacter</taxon>
    </lineage>
</organism>
<gene>
    <name evidence="4" type="ORF">MTP16_04565</name>
</gene>
<dbReference type="SMART" id="SM00060">
    <property type="entry name" value="FN3"/>
    <property type="match status" value="9"/>
</dbReference>
<dbReference type="PANTHER" id="PTHR46708">
    <property type="entry name" value="TENASCIN"/>
    <property type="match status" value="1"/>
</dbReference>
<dbReference type="InterPro" id="IPR013783">
    <property type="entry name" value="Ig-like_fold"/>
</dbReference>
<evidence type="ECO:0000256" key="1">
    <source>
        <dbReference type="ARBA" id="ARBA00022737"/>
    </source>
</evidence>
<feature type="signal peptide" evidence="2">
    <location>
        <begin position="1"/>
        <end position="29"/>
    </location>
</feature>
<evidence type="ECO:0000313" key="4">
    <source>
        <dbReference type="EMBL" id="UOE34929.1"/>
    </source>
</evidence>
<sequence length="1283" mass="125744">MTKPIRSIPKLRRWALLLGGLLGAGAAQGQVLNYSTATAANVAGTYTDLGTTGTAISTANTDDANSAAQNIGFTFSYNGASFTQFVLSTNGLIRLGSAAPSVTNLFANYETGQAPGVDPISSTSAADVNLIMPFNQDLGPGSAGNTEYRVATTGAAPNRVCTIQWKNVSDKSGTTTLSQYANFSFQVKLYETSNRVEFVYNTATASANTAIARYPTVGIKGSGAASGQTVLVNKASSSGAWSTSTFITGQYGTSTHNYRANVGPDAGRTYRFDVVTPPATCAGVTNATVVANGGTATTADATLTFTGATGAANYTLTLAQTGGTGTPATGTLSGSPISLTGLTPNTPYTVTIVTNCFGGGTSTPVTVTFTSGAAVSAPANDDCAGAIALTTGATCTPTNGTTIGATQTLAAIACGNFTGNADDDVWYRFVATATSHTVTVVGSATFDAVVDVRSGSCASSTNIGCADATLSGGTETATLSGLVVGQTYYVRVYSYGTTAGTFTICVTGGSAPATCAGVTNAAVTNTGGTATAVTASLTFTAATGATDYTLTLNETGSTAPPATGTLSGSPISLTGLTPNTSYTVTIVTNCSNGGTSAPVTVVFTSGAPVPAPANDNPTGATALTVSSTCTPTNGTNAGATTTTVNGYANPGTCGIAASPKDVWYSFTTLPGQTAATVTVTGVPAGLVRVFSAASNAGPFTQVNCSAGSANNTVAGPVSLTGLTANTTYYISVAGYGSNDTQGAFTICVTGTGTAPCVAPTALAAGSITTSGATLTFTPATGVSSYTVTYTAAGGTAQTQTATGSPVTLANLTSGTAYTVSVVTNCSATQTSVATTATFTTLTPCTAVTSLATSNVTTTSATLSFTGASAGTSYTVTYTAAGGTAQTQTATGSPVTLANLTPGTAYTVSVVTNCGSQVSPSASITFTTLAPCSAPTALTAGSITTTGATLTFTAPTAGATGYTVTYTAAGGTAQTQTATGSPVVLTGLTSGTAYTVSVVTNCGGGQTSAATSTTFTTLTPCTAVTGLTAGSITATGATLSFTGASAGTSYTVTYTAAGGTAQTQTATGSPVTLTGLQAGLQYSVSVVTNCGGGQTSTAATTTFTTTAPAPTNATVSNITGTGATIAFTAAAGATNYTVTYTRAGGTAQTQTVTGSPVTLTGLTSGAAYTVTIVANYPGGGTSSPVTVTFNTVLAARTALGGGELAVYPNPARQAFTVSLPALPAARTAQVELVNVLGQTISRQTVGLTAGGTRVPFDAMGLPTGVYSVRVQVNGETAVTRLVLE</sequence>
<reference evidence="4 5" key="1">
    <citation type="submission" date="2022-03" db="EMBL/GenBank/DDBJ databases">
        <title>Hymenobactersp. isolated from the air.</title>
        <authorList>
            <person name="Won M."/>
            <person name="Kwon S.-W."/>
        </authorList>
    </citation>
    <scope>NUCLEOTIDE SEQUENCE [LARGE SCALE GENOMIC DNA]</scope>
    <source>
        <strain evidence="4 5">KACC 22596</strain>
    </source>
</reference>
<keyword evidence="5" id="KW-1185">Reference proteome</keyword>
<feature type="chain" id="PRO_5046367951" evidence="2">
    <location>
        <begin position="30"/>
        <end position="1283"/>
    </location>
</feature>
<dbReference type="Proteomes" id="UP000831390">
    <property type="component" value="Chromosome"/>
</dbReference>
<dbReference type="NCBIfam" id="TIGR04183">
    <property type="entry name" value="Por_Secre_tail"/>
    <property type="match status" value="1"/>
</dbReference>
<keyword evidence="2" id="KW-0732">Signal</keyword>
<evidence type="ECO:0000256" key="2">
    <source>
        <dbReference type="SAM" id="SignalP"/>
    </source>
</evidence>
<dbReference type="SUPFAM" id="SSF49265">
    <property type="entry name" value="Fibronectin type III"/>
    <property type="match status" value="3"/>
</dbReference>
<dbReference type="InterPro" id="IPR003961">
    <property type="entry name" value="FN3_dom"/>
</dbReference>
<dbReference type="Pfam" id="PF18962">
    <property type="entry name" value="Por_Secre_tail"/>
    <property type="match status" value="1"/>
</dbReference>
<dbReference type="CDD" id="cd00063">
    <property type="entry name" value="FN3"/>
    <property type="match status" value="4"/>
</dbReference>
<name>A0ABY4B7T6_9BACT</name>
<protein>
    <submittedName>
        <fullName evidence="4">Fibronectin type III domain-containing protein</fullName>
    </submittedName>
</protein>
<dbReference type="Pfam" id="PF23759">
    <property type="entry name" value="GBD_T9SS_assoc"/>
    <property type="match status" value="1"/>
</dbReference>
<dbReference type="Gene3D" id="2.60.40.10">
    <property type="entry name" value="Immunoglobulins"/>
    <property type="match status" value="7"/>
</dbReference>
<feature type="domain" description="Fibronectin type-III" evidence="3">
    <location>
        <begin position="1108"/>
        <end position="1193"/>
    </location>
</feature>
<dbReference type="PROSITE" id="PS50853">
    <property type="entry name" value="FN3"/>
    <property type="match status" value="5"/>
</dbReference>
<evidence type="ECO:0000259" key="3">
    <source>
        <dbReference type="PROSITE" id="PS50853"/>
    </source>
</evidence>
<proteinExistence type="predicted"/>
<dbReference type="InterPro" id="IPR026444">
    <property type="entry name" value="Secre_tail"/>
</dbReference>